<dbReference type="EMBL" id="CP031093">
    <property type="protein sequence ID" value="QCF25676.1"/>
    <property type="molecule type" value="Genomic_DNA"/>
</dbReference>
<name>A0A4P7XFH2_9ALTE</name>
<dbReference type="InterPro" id="IPR052016">
    <property type="entry name" value="Bact_Sigma-Reg"/>
</dbReference>
<dbReference type="Pfam" id="PF13581">
    <property type="entry name" value="HATPase_c_2"/>
    <property type="match status" value="1"/>
</dbReference>
<accession>A0A4P7XFH2</accession>
<evidence type="ECO:0000256" key="1">
    <source>
        <dbReference type="ARBA" id="ARBA00022801"/>
    </source>
</evidence>
<dbReference type="InterPro" id="IPR001932">
    <property type="entry name" value="PPM-type_phosphatase-like_dom"/>
</dbReference>
<dbReference type="SMART" id="SM00331">
    <property type="entry name" value="PP2C_SIG"/>
    <property type="match status" value="1"/>
</dbReference>
<dbReference type="SUPFAM" id="SSF52172">
    <property type="entry name" value="CheY-like"/>
    <property type="match status" value="1"/>
</dbReference>
<reference evidence="4 5" key="1">
    <citation type="submission" date="2018-07" db="EMBL/GenBank/DDBJ databases">
        <title>Marsedoiliclastica nanhaica gen. nov. sp. nov., a novel marine hydrocarbonoclastic bacterium isolated from an in-situ enriched hydrocarbon-degrading consortium in deep-sea sediment.</title>
        <authorList>
            <person name="Dong C."/>
            <person name="Ma T."/>
            <person name="Liu R."/>
            <person name="Shao Z."/>
        </authorList>
    </citation>
    <scope>NUCLEOTIDE SEQUENCE [LARGE SCALE GENOMIC DNA]</scope>
    <source>
        <strain evidence="5">soil36-7</strain>
    </source>
</reference>
<dbReference type="InterPro" id="IPR036890">
    <property type="entry name" value="HATPase_C_sf"/>
</dbReference>
<dbReference type="Gene3D" id="3.40.50.2300">
    <property type="match status" value="1"/>
</dbReference>
<dbReference type="InterPro" id="IPR003594">
    <property type="entry name" value="HATPase_dom"/>
</dbReference>
<dbReference type="SUPFAM" id="SSF55874">
    <property type="entry name" value="ATPase domain of HSP90 chaperone/DNA topoisomerase II/histidine kinase"/>
    <property type="match status" value="1"/>
</dbReference>
<dbReference type="InterPro" id="IPR011006">
    <property type="entry name" value="CheY-like_superfamily"/>
</dbReference>
<gene>
    <name evidence="4" type="ORF">soil367_06960</name>
</gene>
<evidence type="ECO:0000313" key="4">
    <source>
        <dbReference type="EMBL" id="QCF25676.1"/>
    </source>
</evidence>
<dbReference type="PANTHER" id="PTHR43156:SF2">
    <property type="entry name" value="STAGE II SPORULATION PROTEIN E"/>
    <property type="match status" value="1"/>
</dbReference>
<protein>
    <submittedName>
        <fullName evidence="4">Response regulator</fullName>
    </submittedName>
</protein>
<keyword evidence="2" id="KW-0597">Phosphoprotein</keyword>
<feature type="modified residue" description="4-aspartylphosphate" evidence="2">
    <location>
        <position position="67"/>
    </location>
</feature>
<dbReference type="OrthoDB" id="9811749at2"/>
<dbReference type="InterPro" id="IPR001789">
    <property type="entry name" value="Sig_transdc_resp-reg_receiver"/>
</dbReference>
<proteinExistence type="predicted"/>
<dbReference type="Pfam" id="PF07228">
    <property type="entry name" value="SpoIIE"/>
    <property type="match status" value="1"/>
</dbReference>
<dbReference type="Gene3D" id="3.30.565.10">
    <property type="entry name" value="Histidine kinase-like ATPase, C-terminal domain"/>
    <property type="match status" value="1"/>
</dbReference>
<dbReference type="SUPFAM" id="SSF81606">
    <property type="entry name" value="PP2C-like"/>
    <property type="match status" value="1"/>
</dbReference>
<dbReference type="PROSITE" id="PS50110">
    <property type="entry name" value="RESPONSE_REGULATORY"/>
    <property type="match status" value="1"/>
</dbReference>
<dbReference type="GO" id="GO:0016791">
    <property type="term" value="F:phosphatase activity"/>
    <property type="evidence" value="ECO:0007669"/>
    <property type="project" value="TreeGrafter"/>
</dbReference>
<dbReference type="SMART" id="SM00448">
    <property type="entry name" value="REC"/>
    <property type="match status" value="1"/>
</dbReference>
<dbReference type="CDD" id="cd16936">
    <property type="entry name" value="HATPase_RsbW-like"/>
    <property type="match status" value="1"/>
</dbReference>
<organism evidence="4 5">
    <name type="scientific">Hydrocarboniclastica marina</name>
    <dbReference type="NCBI Taxonomy" id="2259620"/>
    <lineage>
        <taxon>Bacteria</taxon>
        <taxon>Pseudomonadati</taxon>
        <taxon>Pseudomonadota</taxon>
        <taxon>Gammaproteobacteria</taxon>
        <taxon>Alteromonadales</taxon>
        <taxon>Alteromonadaceae</taxon>
        <taxon>Hydrocarboniclastica</taxon>
    </lineage>
</organism>
<dbReference type="AlphaFoldDB" id="A0A4P7XFH2"/>
<keyword evidence="5" id="KW-1185">Reference proteome</keyword>
<evidence type="ECO:0000259" key="3">
    <source>
        <dbReference type="PROSITE" id="PS50110"/>
    </source>
</evidence>
<sequence>MVSAQESHLLGSHPRRLRILIADDSDTDRAILSAIVRNQGHDVFPVTNGIEAIEAFNKERPHLVLLDAVMPGMDGFEAAQHIKALAGEALVPIIFLTSLSDADALARCLDAGGDDFLSKPYNRTILAAKIKAFNRMRLMHETVQHQRDLIQARNDRLVREQSTARNVFDNIAHSGCLDAPNIRYLISARSIFNGDVLFASPKPAGGFHLFVGDFTGHGLPAAIGAVPLAEIFYGMTAKGFAISDILREINTKLHRILPTGLFCCAAMIDVNLHSQQIEVWNGGLPEGYLVGQHGKHTLLKSRHLPLGVLTPERFSVVCERYTLEFGERLLFFSDGLLEAARPDGDMFGLERLRNVIRNCVDPGAAFDGIVAALTGFGPDRREQDDVTLVEIVMVPEDMFLGSRPIPDIPAIGPKHWRLSYEVRNETLRDFNPIPMLLQICTEVPGLRLHSGVVFTILTELFSNALEHGILKLSSEEKHSAEGFSAYYAERERRLRSVKTDSIRFDIEHFPDDEGGQLRITVEDTGEGFDVSTLEPLSGAESRYSGRGIALLRSLCDEVHWSEAGRAVNVSYRWRRTSL</sequence>
<dbReference type="InterPro" id="IPR036457">
    <property type="entry name" value="PPM-type-like_dom_sf"/>
</dbReference>
<feature type="domain" description="Response regulatory" evidence="3">
    <location>
        <begin position="18"/>
        <end position="134"/>
    </location>
</feature>
<evidence type="ECO:0000313" key="5">
    <source>
        <dbReference type="Proteomes" id="UP000298049"/>
    </source>
</evidence>
<dbReference type="Proteomes" id="UP000298049">
    <property type="component" value="Chromosome"/>
</dbReference>
<dbReference type="Gene3D" id="3.60.40.10">
    <property type="entry name" value="PPM-type phosphatase domain"/>
    <property type="match status" value="1"/>
</dbReference>
<dbReference type="GO" id="GO:0000160">
    <property type="term" value="P:phosphorelay signal transduction system"/>
    <property type="evidence" value="ECO:0007669"/>
    <property type="project" value="InterPro"/>
</dbReference>
<dbReference type="PANTHER" id="PTHR43156">
    <property type="entry name" value="STAGE II SPORULATION PROTEIN E-RELATED"/>
    <property type="match status" value="1"/>
</dbReference>
<dbReference type="Pfam" id="PF00072">
    <property type="entry name" value="Response_reg"/>
    <property type="match status" value="1"/>
</dbReference>
<keyword evidence="1" id="KW-0378">Hydrolase</keyword>
<evidence type="ECO:0000256" key="2">
    <source>
        <dbReference type="PROSITE-ProRule" id="PRU00169"/>
    </source>
</evidence>
<dbReference type="KEGG" id="hmi:soil367_06960"/>